<name>A0A8D3CFC9_SCOMX</name>
<dbReference type="Proteomes" id="UP000694558">
    <property type="component" value="Chromosome 15"/>
</dbReference>
<dbReference type="AlphaFoldDB" id="A0A8D3CFC9"/>
<accession>A0A8D3CFC9</accession>
<reference evidence="1" key="1">
    <citation type="submission" date="2023-05" db="EMBL/GenBank/DDBJ databases">
        <title>High-quality long-read genome of Scophthalmus maximus.</title>
        <authorList>
            <person name="Lien S."/>
            <person name="Martinez P."/>
        </authorList>
    </citation>
    <scope>NUCLEOTIDE SEQUENCE [LARGE SCALE GENOMIC DNA]</scope>
</reference>
<proteinExistence type="predicted"/>
<evidence type="ECO:0000313" key="2">
    <source>
        <dbReference type="Proteomes" id="UP000694558"/>
    </source>
</evidence>
<sequence length="45" mass="5329">MKVKALQAGEKRKPREERMSFVMWGRQCNKNLQNLDTFSSTSYFS</sequence>
<reference evidence="1" key="2">
    <citation type="submission" date="2025-08" db="UniProtKB">
        <authorList>
            <consortium name="Ensembl"/>
        </authorList>
    </citation>
    <scope>IDENTIFICATION</scope>
</reference>
<protein>
    <submittedName>
        <fullName evidence="1">Uncharacterized protein</fullName>
    </submittedName>
</protein>
<evidence type="ECO:0000313" key="1">
    <source>
        <dbReference type="Ensembl" id="ENSSMAP00000045987.1"/>
    </source>
</evidence>
<dbReference type="Ensembl" id="ENSSMAT00000073389.1">
    <property type="protein sequence ID" value="ENSSMAP00000045987.1"/>
    <property type="gene ID" value="ENSSMAG00000027214.1"/>
</dbReference>
<organism evidence="1 2">
    <name type="scientific">Scophthalmus maximus</name>
    <name type="common">Turbot</name>
    <name type="synonym">Psetta maxima</name>
    <dbReference type="NCBI Taxonomy" id="52904"/>
    <lineage>
        <taxon>Eukaryota</taxon>
        <taxon>Metazoa</taxon>
        <taxon>Chordata</taxon>
        <taxon>Craniata</taxon>
        <taxon>Vertebrata</taxon>
        <taxon>Euteleostomi</taxon>
        <taxon>Actinopterygii</taxon>
        <taxon>Neopterygii</taxon>
        <taxon>Teleostei</taxon>
        <taxon>Neoteleostei</taxon>
        <taxon>Acanthomorphata</taxon>
        <taxon>Carangaria</taxon>
        <taxon>Pleuronectiformes</taxon>
        <taxon>Pleuronectoidei</taxon>
        <taxon>Scophthalmidae</taxon>
        <taxon>Scophthalmus</taxon>
    </lineage>
</organism>